<evidence type="ECO:0000313" key="8">
    <source>
        <dbReference type="EMBL" id="KKQ01896.1"/>
    </source>
</evidence>
<keyword evidence="4" id="KW-0678">Repressor</keyword>
<dbReference type="GO" id="GO:0005737">
    <property type="term" value="C:cytoplasm"/>
    <property type="evidence" value="ECO:0007669"/>
    <property type="project" value="UniProtKB-SubCell"/>
</dbReference>
<evidence type="ECO:0000256" key="5">
    <source>
        <dbReference type="ARBA" id="ARBA00023015"/>
    </source>
</evidence>
<dbReference type="InterPro" id="IPR013335">
    <property type="entry name" value="Trp_repress_bac"/>
</dbReference>
<keyword evidence="5" id="KW-0805">Transcription regulation</keyword>
<dbReference type="PANTHER" id="PTHR38025">
    <property type="entry name" value="TRP OPERON REPRESSOR"/>
    <property type="match status" value="1"/>
</dbReference>
<keyword evidence="6" id="KW-0238">DNA-binding</keyword>
<evidence type="ECO:0000313" key="9">
    <source>
        <dbReference type="Proteomes" id="UP000034344"/>
    </source>
</evidence>
<comment type="subcellular location">
    <subcellularLocation>
        <location evidence="1">Cytoplasm</location>
    </subcellularLocation>
</comment>
<comment type="similarity">
    <text evidence="2">Belongs to the TrpR family.</text>
</comment>
<reference evidence="8 9" key="1">
    <citation type="journal article" date="2015" name="Nature">
        <title>rRNA introns, odd ribosomes, and small enigmatic genomes across a large radiation of phyla.</title>
        <authorList>
            <person name="Brown C.T."/>
            <person name="Hug L.A."/>
            <person name="Thomas B.C."/>
            <person name="Sharon I."/>
            <person name="Castelle C.J."/>
            <person name="Singh A."/>
            <person name="Wilkins M.J."/>
            <person name="Williams K.H."/>
            <person name="Banfield J.F."/>
        </authorList>
    </citation>
    <scope>NUCLEOTIDE SEQUENCE [LARGE SCALE GENOMIC DNA]</scope>
</reference>
<dbReference type="STRING" id="1618480.US11_C0003G0039"/>
<dbReference type="Pfam" id="PF01371">
    <property type="entry name" value="Trp_repressor"/>
    <property type="match status" value="1"/>
</dbReference>
<evidence type="ECO:0000256" key="7">
    <source>
        <dbReference type="ARBA" id="ARBA00023163"/>
    </source>
</evidence>
<dbReference type="PANTHER" id="PTHR38025:SF1">
    <property type="entry name" value="TRP OPERON REPRESSOR"/>
    <property type="match status" value="1"/>
</dbReference>
<organism evidence="8 9">
    <name type="scientific">Candidatus Roizmanbacteria bacterium GW2011_GWA2_36_23</name>
    <dbReference type="NCBI Taxonomy" id="1618480"/>
    <lineage>
        <taxon>Bacteria</taxon>
        <taxon>Candidatus Roizmaniibacteriota</taxon>
    </lineage>
</organism>
<dbReference type="Gene3D" id="1.10.1270.10">
    <property type="entry name" value="TrpR-like"/>
    <property type="match status" value="1"/>
</dbReference>
<dbReference type="InterPro" id="IPR000831">
    <property type="entry name" value="Trp_repress"/>
</dbReference>
<dbReference type="EMBL" id="LBRS01000003">
    <property type="protein sequence ID" value="KKQ01896.1"/>
    <property type="molecule type" value="Genomic_DNA"/>
</dbReference>
<proteinExistence type="inferred from homology"/>
<evidence type="ECO:0000256" key="6">
    <source>
        <dbReference type="ARBA" id="ARBA00023125"/>
    </source>
</evidence>
<dbReference type="SUPFAM" id="SSF48295">
    <property type="entry name" value="TrpR-like"/>
    <property type="match status" value="1"/>
</dbReference>
<dbReference type="Proteomes" id="UP000034344">
    <property type="component" value="Unassembled WGS sequence"/>
</dbReference>
<sequence>MNRTFLHNLISDLLAVKDKKTMENFLLGLFTPQELEEIPTRVQIVKMLKAGIPQHEIAEKLGIGVATVTRGSNEIKKGRFANISPSSWRKPATR</sequence>
<dbReference type="AlphaFoldDB" id="A0A0G0HD89"/>
<gene>
    <name evidence="8" type="ORF">US11_C0003G0039</name>
</gene>
<evidence type="ECO:0000256" key="3">
    <source>
        <dbReference type="ARBA" id="ARBA00022490"/>
    </source>
</evidence>
<evidence type="ECO:0000256" key="2">
    <source>
        <dbReference type="ARBA" id="ARBA00007027"/>
    </source>
</evidence>
<dbReference type="GO" id="GO:0003700">
    <property type="term" value="F:DNA-binding transcription factor activity"/>
    <property type="evidence" value="ECO:0007669"/>
    <property type="project" value="InterPro"/>
</dbReference>
<protein>
    <submittedName>
        <fullName evidence="8">Trp repressor</fullName>
    </submittedName>
</protein>
<name>A0A0G0HD89_9BACT</name>
<dbReference type="InterPro" id="IPR010921">
    <property type="entry name" value="Trp_repressor/repl_initiator"/>
</dbReference>
<evidence type="ECO:0000256" key="4">
    <source>
        <dbReference type="ARBA" id="ARBA00022491"/>
    </source>
</evidence>
<keyword evidence="7" id="KW-0804">Transcription</keyword>
<keyword evidence="3" id="KW-0963">Cytoplasm</keyword>
<evidence type="ECO:0000256" key="1">
    <source>
        <dbReference type="ARBA" id="ARBA00004496"/>
    </source>
</evidence>
<accession>A0A0G0HD89</accession>
<dbReference type="InterPro" id="IPR038116">
    <property type="entry name" value="TrpR-like_sf"/>
</dbReference>
<dbReference type="GO" id="GO:0043565">
    <property type="term" value="F:sequence-specific DNA binding"/>
    <property type="evidence" value="ECO:0007669"/>
    <property type="project" value="InterPro"/>
</dbReference>
<comment type="caution">
    <text evidence="8">The sequence shown here is derived from an EMBL/GenBank/DDBJ whole genome shotgun (WGS) entry which is preliminary data.</text>
</comment>